<gene>
    <name evidence="9" type="primary">NIP2_0</name>
    <name evidence="9" type="ORF">CK203_078344</name>
</gene>
<dbReference type="SUPFAM" id="SSF57850">
    <property type="entry name" value="RING/U-box"/>
    <property type="match status" value="1"/>
</dbReference>
<dbReference type="GO" id="GO:0008270">
    <property type="term" value="F:zinc ion binding"/>
    <property type="evidence" value="ECO:0007669"/>
    <property type="project" value="UniProtKB-KW"/>
</dbReference>
<sequence>MPRITSHIPKPHSPTLLNPLFPFLPGTLLLLLPPHLLSLSIPIQPKMKGCFSCLENMVLRCREAVSFRVFSQTRDSGNGLVFRVMKSAVLAAFTCIFALGGAVVGTITGAIKGQTTETGFFRGSGIGAVTGAITALQLLESVAAGESLSKAALLCSLVNGKVFMEWVSPAVLKAYQWQISTLETNYGETEDFYNISGAKGLPHNFIEKLPKSNFCPSNAEMYNEISCTICLQDFKDGEMTRGLPSCRHYFHMECVDQWLTLHGSCPMCRKDVCMDT</sequence>
<evidence type="ECO:0000313" key="10">
    <source>
        <dbReference type="Proteomes" id="UP000288805"/>
    </source>
</evidence>
<organism evidence="9 10">
    <name type="scientific">Vitis vinifera</name>
    <name type="common">Grape</name>
    <dbReference type="NCBI Taxonomy" id="29760"/>
    <lineage>
        <taxon>Eukaryota</taxon>
        <taxon>Viridiplantae</taxon>
        <taxon>Streptophyta</taxon>
        <taxon>Embryophyta</taxon>
        <taxon>Tracheophyta</taxon>
        <taxon>Spermatophyta</taxon>
        <taxon>Magnoliopsida</taxon>
        <taxon>eudicotyledons</taxon>
        <taxon>Gunneridae</taxon>
        <taxon>Pentapetalae</taxon>
        <taxon>rosids</taxon>
        <taxon>Vitales</taxon>
        <taxon>Vitaceae</taxon>
        <taxon>Viteae</taxon>
        <taxon>Vitis</taxon>
    </lineage>
</organism>
<dbReference type="PROSITE" id="PS50089">
    <property type="entry name" value="ZF_RING_2"/>
    <property type="match status" value="1"/>
</dbReference>
<dbReference type="AlphaFoldDB" id="A0A438DXM0"/>
<dbReference type="Pfam" id="PF13639">
    <property type="entry name" value="zf-RING_2"/>
    <property type="match status" value="1"/>
</dbReference>
<keyword evidence="5 7" id="KW-0472">Membrane</keyword>
<evidence type="ECO:0000256" key="6">
    <source>
        <dbReference type="PROSITE-ProRule" id="PRU00175"/>
    </source>
</evidence>
<protein>
    <submittedName>
        <fullName evidence="9">NEP1-interacting protein 2</fullName>
    </submittedName>
</protein>
<dbReference type="SMART" id="SM00184">
    <property type="entry name" value="RING"/>
    <property type="match status" value="1"/>
</dbReference>
<keyword evidence="7" id="KW-1133">Transmembrane helix</keyword>
<dbReference type="Proteomes" id="UP000288805">
    <property type="component" value="Unassembled WGS sequence"/>
</dbReference>
<evidence type="ECO:0000313" key="9">
    <source>
        <dbReference type="EMBL" id="RVW40255.1"/>
    </source>
</evidence>
<dbReference type="GO" id="GO:0016020">
    <property type="term" value="C:membrane"/>
    <property type="evidence" value="ECO:0007669"/>
    <property type="project" value="UniProtKB-SubCell"/>
</dbReference>
<reference evidence="9 10" key="1">
    <citation type="journal article" date="2018" name="PLoS Genet.">
        <title>Population sequencing reveals clonal diversity and ancestral inbreeding in the grapevine cultivar Chardonnay.</title>
        <authorList>
            <person name="Roach M.J."/>
            <person name="Johnson D.L."/>
            <person name="Bohlmann J."/>
            <person name="van Vuuren H.J."/>
            <person name="Jones S.J."/>
            <person name="Pretorius I.S."/>
            <person name="Schmidt S.A."/>
            <person name="Borneman A.R."/>
        </authorList>
    </citation>
    <scope>NUCLEOTIDE SEQUENCE [LARGE SCALE GENOMIC DNA]</scope>
    <source>
        <strain evidence="10">cv. Chardonnay</strain>
        <tissue evidence="9">Leaf</tissue>
    </source>
</reference>
<proteinExistence type="predicted"/>
<feature type="transmembrane region" description="Helical" evidence="7">
    <location>
        <begin position="88"/>
        <end position="111"/>
    </location>
</feature>
<dbReference type="PANTHER" id="PTHR46151">
    <property type="entry name" value="NEP1-INTERACTING PROTEIN-LIKE 2"/>
    <property type="match status" value="1"/>
</dbReference>
<evidence type="ECO:0000256" key="7">
    <source>
        <dbReference type="SAM" id="Phobius"/>
    </source>
</evidence>
<feature type="transmembrane region" description="Helical" evidence="7">
    <location>
        <begin position="20"/>
        <end position="39"/>
    </location>
</feature>
<name>A0A438DXM0_VITVI</name>
<evidence type="ECO:0000256" key="4">
    <source>
        <dbReference type="ARBA" id="ARBA00022833"/>
    </source>
</evidence>
<dbReference type="Gene3D" id="3.30.40.10">
    <property type="entry name" value="Zinc/RING finger domain, C3HC4 (zinc finger)"/>
    <property type="match status" value="1"/>
</dbReference>
<dbReference type="PANTHER" id="PTHR46151:SF12">
    <property type="entry name" value="RING_U-BOX SUPERFAMILY PROTEIN"/>
    <property type="match status" value="1"/>
</dbReference>
<dbReference type="CDD" id="cd16461">
    <property type="entry name" value="RING-H2_EL5-like"/>
    <property type="match status" value="1"/>
</dbReference>
<comment type="caution">
    <text evidence="9">The sequence shown here is derived from an EMBL/GenBank/DDBJ whole genome shotgun (WGS) entry which is preliminary data.</text>
</comment>
<feature type="domain" description="RING-type" evidence="8">
    <location>
        <begin position="227"/>
        <end position="269"/>
    </location>
</feature>
<comment type="subcellular location">
    <subcellularLocation>
        <location evidence="1">Membrane</location>
    </subcellularLocation>
</comment>
<dbReference type="InterPro" id="IPR013083">
    <property type="entry name" value="Znf_RING/FYVE/PHD"/>
</dbReference>
<keyword evidence="3 6" id="KW-0863">Zinc-finger</keyword>
<keyword evidence="4" id="KW-0862">Zinc</keyword>
<keyword evidence="2" id="KW-0479">Metal-binding</keyword>
<evidence type="ECO:0000256" key="3">
    <source>
        <dbReference type="ARBA" id="ARBA00022771"/>
    </source>
</evidence>
<evidence type="ECO:0000256" key="2">
    <source>
        <dbReference type="ARBA" id="ARBA00022723"/>
    </source>
</evidence>
<evidence type="ECO:0000259" key="8">
    <source>
        <dbReference type="PROSITE" id="PS50089"/>
    </source>
</evidence>
<dbReference type="EMBL" id="QGNW01001463">
    <property type="protein sequence ID" value="RVW40255.1"/>
    <property type="molecule type" value="Genomic_DNA"/>
</dbReference>
<keyword evidence="7" id="KW-0812">Transmembrane</keyword>
<evidence type="ECO:0000256" key="1">
    <source>
        <dbReference type="ARBA" id="ARBA00004370"/>
    </source>
</evidence>
<evidence type="ECO:0000256" key="5">
    <source>
        <dbReference type="ARBA" id="ARBA00023136"/>
    </source>
</evidence>
<accession>A0A438DXM0</accession>
<dbReference type="InterPro" id="IPR001841">
    <property type="entry name" value="Znf_RING"/>
</dbReference>